<proteinExistence type="inferred from homology"/>
<dbReference type="PANTHER" id="PTHR19241">
    <property type="entry name" value="ATP-BINDING CASSETTE TRANSPORTER"/>
    <property type="match status" value="1"/>
</dbReference>
<dbReference type="PROSITE" id="PS50893">
    <property type="entry name" value="ABC_TRANSPORTER_2"/>
    <property type="match status" value="2"/>
</dbReference>
<gene>
    <name evidence="12" type="ORF">CSOL1703_00017918</name>
</gene>
<dbReference type="InterPro" id="IPR034003">
    <property type="entry name" value="ABCG_PDR_2"/>
</dbReference>
<dbReference type="InterPro" id="IPR034001">
    <property type="entry name" value="ABCG_PDR_1"/>
</dbReference>
<dbReference type="Proteomes" id="UP000775872">
    <property type="component" value="Unassembled WGS sequence"/>
</dbReference>
<dbReference type="Pfam" id="PF14510">
    <property type="entry name" value="ABC_trans_N"/>
    <property type="match status" value="1"/>
</dbReference>
<dbReference type="Pfam" id="PF00005">
    <property type="entry name" value="ABC_tran"/>
    <property type="match status" value="2"/>
</dbReference>
<feature type="transmembrane region" description="Helical" evidence="10">
    <location>
        <begin position="1241"/>
        <end position="1267"/>
    </location>
</feature>
<keyword evidence="5" id="KW-0547">Nucleotide-binding</keyword>
<keyword evidence="13" id="KW-1185">Reference proteome</keyword>
<dbReference type="Pfam" id="PF01061">
    <property type="entry name" value="ABC2_membrane"/>
    <property type="match status" value="2"/>
</dbReference>
<comment type="subcellular location">
    <subcellularLocation>
        <location evidence="1">Membrane</location>
        <topology evidence="1">Multi-pass membrane protein</topology>
    </subcellularLocation>
</comment>
<dbReference type="InterPro" id="IPR010929">
    <property type="entry name" value="PDR_CDR_ABC"/>
</dbReference>
<feature type="transmembrane region" description="Helical" evidence="10">
    <location>
        <begin position="1197"/>
        <end position="1220"/>
    </location>
</feature>
<dbReference type="SUPFAM" id="SSF52540">
    <property type="entry name" value="P-loop containing nucleoside triphosphate hydrolases"/>
    <property type="match status" value="2"/>
</dbReference>
<evidence type="ECO:0000313" key="12">
    <source>
        <dbReference type="EMBL" id="CAH0051576.1"/>
    </source>
</evidence>
<feature type="transmembrane region" description="Helical" evidence="10">
    <location>
        <begin position="723"/>
        <end position="743"/>
    </location>
</feature>
<feature type="transmembrane region" description="Helical" evidence="10">
    <location>
        <begin position="504"/>
        <end position="521"/>
    </location>
</feature>
<dbReference type="EMBL" id="CABFOC020000041">
    <property type="protein sequence ID" value="CAH0051576.1"/>
    <property type="molecule type" value="Genomic_DNA"/>
</dbReference>
<evidence type="ECO:0000256" key="8">
    <source>
        <dbReference type="ARBA" id="ARBA00023136"/>
    </source>
</evidence>
<keyword evidence="6" id="KW-0067">ATP-binding</keyword>
<dbReference type="InterPro" id="IPR003593">
    <property type="entry name" value="AAA+_ATPase"/>
</dbReference>
<dbReference type="InterPro" id="IPR017871">
    <property type="entry name" value="ABC_transporter-like_CS"/>
</dbReference>
<dbReference type="Pfam" id="PF06422">
    <property type="entry name" value="PDR_CDR"/>
    <property type="match status" value="2"/>
</dbReference>
<evidence type="ECO:0000256" key="9">
    <source>
        <dbReference type="SAM" id="MobiDB-lite"/>
    </source>
</evidence>
<feature type="transmembrane region" description="Helical" evidence="10">
    <location>
        <begin position="1438"/>
        <end position="1457"/>
    </location>
</feature>
<organism evidence="12 13">
    <name type="scientific">Clonostachys solani</name>
    <dbReference type="NCBI Taxonomy" id="160281"/>
    <lineage>
        <taxon>Eukaryota</taxon>
        <taxon>Fungi</taxon>
        <taxon>Dikarya</taxon>
        <taxon>Ascomycota</taxon>
        <taxon>Pezizomycotina</taxon>
        <taxon>Sordariomycetes</taxon>
        <taxon>Hypocreomycetidae</taxon>
        <taxon>Hypocreales</taxon>
        <taxon>Bionectriaceae</taxon>
        <taxon>Clonostachys</taxon>
    </lineage>
</organism>
<evidence type="ECO:0000256" key="5">
    <source>
        <dbReference type="ARBA" id="ARBA00022741"/>
    </source>
</evidence>
<feature type="transmembrane region" description="Helical" evidence="10">
    <location>
        <begin position="619"/>
        <end position="638"/>
    </location>
</feature>
<dbReference type="GO" id="GO:0016020">
    <property type="term" value="C:membrane"/>
    <property type="evidence" value="ECO:0007669"/>
    <property type="project" value="UniProtKB-SubCell"/>
</dbReference>
<feature type="domain" description="ABC transporter" evidence="11">
    <location>
        <begin position="116"/>
        <end position="365"/>
    </location>
</feature>
<keyword evidence="7 10" id="KW-1133">Transmembrane helix</keyword>
<feature type="transmembrane region" description="Helical" evidence="10">
    <location>
        <begin position="1320"/>
        <end position="1342"/>
    </location>
</feature>
<dbReference type="PROSITE" id="PS00211">
    <property type="entry name" value="ABC_TRANSPORTER_1"/>
    <property type="match status" value="1"/>
</dbReference>
<dbReference type="InterPro" id="IPR027417">
    <property type="entry name" value="P-loop_NTPase"/>
</dbReference>
<name>A0A9P0EGV9_9HYPO</name>
<dbReference type="CDD" id="cd03232">
    <property type="entry name" value="ABCG_PDR_domain2"/>
    <property type="match status" value="1"/>
</dbReference>
<evidence type="ECO:0000256" key="1">
    <source>
        <dbReference type="ARBA" id="ARBA00004141"/>
    </source>
</evidence>
<reference evidence="12" key="1">
    <citation type="submission" date="2021-10" db="EMBL/GenBank/DDBJ databases">
        <authorList>
            <person name="Piombo E."/>
        </authorList>
    </citation>
    <scope>NUCLEOTIDE SEQUENCE</scope>
</reference>
<dbReference type="InterPro" id="IPR003439">
    <property type="entry name" value="ABC_transporter-like_ATP-bd"/>
</dbReference>
<dbReference type="CDD" id="cd03233">
    <property type="entry name" value="ABCG_PDR_domain1"/>
    <property type="match status" value="1"/>
</dbReference>
<feature type="transmembrane region" description="Helical" evidence="10">
    <location>
        <begin position="1287"/>
        <end position="1308"/>
    </location>
</feature>
<keyword evidence="8 10" id="KW-0472">Membrane</keyword>
<dbReference type="InterPro" id="IPR029481">
    <property type="entry name" value="ABC_trans_N"/>
</dbReference>
<evidence type="ECO:0000256" key="10">
    <source>
        <dbReference type="SAM" id="Phobius"/>
    </source>
</evidence>
<evidence type="ECO:0000256" key="6">
    <source>
        <dbReference type="ARBA" id="ARBA00022840"/>
    </source>
</evidence>
<dbReference type="GO" id="GO:0016887">
    <property type="term" value="F:ATP hydrolysis activity"/>
    <property type="evidence" value="ECO:0007669"/>
    <property type="project" value="InterPro"/>
</dbReference>
<comment type="caution">
    <text evidence="12">The sequence shown here is derived from an EMBL/GenBank/DDBJ whole genome shotgun (WGS) entry which is preliminary data.</text>
</comment>
<sequence>LHTAPFHSNQLENSNMEEDIEVIARHVTATSAHQHDDYENSALNPRPGSKLDPHSDHFDVLAWTKAFIAEFDADANCPTRRRVDVACQNLSVFGYGRGPQYQQNVGNIVMGAAQYLSRKMIGQTNQHVNILHRFDGIVEPGEMLLVLGPPGSGCSTLLKTLAGRTEGLSVTVDSSINFRGIDPKHMHTWFRGDALYNAEVDVHLPALTVGDTLDFAAGARVPANIPGGFTAQQFARIWRDVTMAMFRISHTVNTKVGDDYLRGVSGGERKRVSIAEAALVRAKLQCWDNSTRGLDSDNAISFCKTLRVQADVMDIAAVVAIYQAPQTAYGVFDKVTLLYDGRQIYFGRTKDAKQHFERLGFDCPERQTTADFLTSMTSPTERRIRPGYEDTVPQTPDEFAARWYTSPEWESLLIELRAYEDTHPSDERFNEFAACHGAEHSPYQRLKSPYTISYLSQAQLCLWRSWRRLVADPSFTVAQLLFNLIMGFVLGSMFYNLSPDTNSFYYRGGLIFFSMLFNAFASELEVLTLYSQRPVVEKHNRYALYHQSAEAMASYIMELPYKTINTITFNSVLYFLSHLRREPGPFFIFILTSFLILLTMSGIYRTVACLTRTSHQAMVPTAILTLGLMLYSGFTIPIDFMRGWARWINYINPLAYGFEALMLNELHGRQFECGRIIPSGPGYDGLSNSETACPVVGAIVGSTTVSGSAYLEQSYGYYSSHKWRNIGILFGYAFFFFLMYVVAAEYARPPDNKGEVLVFRRGNVPRSLKPSSSTDVELQLQERDVMTETSPSPARCETPQLEHLSPSKCGKPIFHWEDICYDIDVKEGQRRILDHVDGWVQPGVTTVLMGASGAGKTTLLDSLAGRITMGILSGSTLVNGKATDLSFPHRVGYVQQQDLHLETMTVREALEFSALLRQSSEISRTEKLAYVDEVIEMLDMEEFVDAVVGIPGEGLNIEQRKRLTIGVELAARPQLLVFFDEPTSGLDSQTSWAICNLIEKLARSGQAVLCTIHQPSAMLFSRFDRLVLLQSGGRTVYFGGMLTLFRLKCPTNLGEDIGQDCRTVIDYLERNGAPPCPPEANPAEWMLQVTLPSPGGCCWFEKWRSSPEYIETKAELGRLRQGTTALQPFYHEDGAPQRNEFGATYWTQFREVFFRVLKHFWRSPVYIWSKLSVTVLFSLFVGFSFKTNNSLQGLQNQLYAVFMCLLTFNPLSKQIMPMFIPQRALYEARERHSKIYRWTTFLLSNILIEILWSTLGAALFFFCWYYPAGFVQNAAPDDIHTRGFTVFLFIWQLMLWTSTFSQLAIIGFDTADLAGVPASLVSVLCIAFCGVGVARADLPAIWSDFMYHVSPMTYLVSGALTTSLHGSNAECTLKEIVRVPVKNGIDCNAFLAPFMERTGGYLLDSRTASECWYCPTATTDQYLELFEMSYTDRWRNFGILWVYIIFNIAAICGVYWLTRVPKGQRMNGV</sequence>
<feature type="domain" description="ABC transporter" evidence="11">
    <location>
        <begin position="814"/>
        <end position="1056"/>
    </location>
</feature>
<feature type="region of interest" description="Disordered" evidence="9">
    <location>
        <begin position="31"/>
        <end position="51"/>
    </location>
</feature>
<comment type="similarity">
    <text evidence="2">Belongs to the ABC transporter superfamily. ABCG family. PDR (TC 3.A.1.205) subfamily.</text>
</comment>
<protein>
    <recommendedName>
        <fullName evidence="11">ABC transporter domain-containing protein</fullName>
    </recommendedName>
</protein>
<dbReference type="FunFam" id="3.40.50.300:FF:000054">
    <property type="entry name" value="ABC multidrug transporter atrF"/>
    <property type="match status" value="1"/>
</dbReference>
<feature type="transmembrane region" description="Helical" evidence="10">
    <location>
        <begin position="1165"/>
        <end position="1185"/>
    </location>
</feature>
<evidence type="ECO:0000313" key="13">
    <source>
        <dbReference type="Proteomes" id="UP000775872"/>
    </source>
</evidence>
<feature type="non-terminal residue" evidence="12">
    <location>
        <position position="1"/>
    </location>
</feature>
<dbReference type="GO" id="GO:0005524">
    <property type="term" value="F:ATP binding"/>
    <property type="evidence" value="ECO:0007669"/>
    <property type="project" value="UniProtKB-KW"/>
</dbReference>
<dbReference type="OrthoDB" id="245989at2759"/>
<keyword evidence="3" id="KW-0813">Transport</keyword>
<evidence type="ECO:0000259" key="11">
    <source>
        <dbReference type="PROSITE" id="PS50893"/>
    </source>
</evidence>
<dbReference type="Gene3D" id="3.40.50.300">
    <property type="entry name" value="P-loop containing nucleotide triphosphate hydrolases"/>
    <property type="match status" value="2"/>
</dbReference>
<accession>A0A9P0EGV9</accession>
<feature type="transmembrane region" description="Helical" evidence="10">
    <location>
        <begin position="586"/>
        <end position="607"/>
    </location>
</feature>
<feature type="transmembrane region" description="Helical" evidence="10">
    <location>
        <begin position="477"/>
        <end position="497"/>
    </location>
</feature>
<dbReference type="SMART" id="SM00382">
    <property type="entry name" value="AAA"/>
    <property type="match status" value="2"/>
</dbReference>
<evidence type="ECO:0000256" key="4">
    <source>
        <dbReference type="ARBA" id="ARBA00022692"/>
    </source>
</evidence>
<keyword evidence="4 10" id="KW-0812">Transmembrane</keyword>
<dbReference type="InterPro" id="IPR013525">
    <property type="entry name" value="ABC2_TM"/>
</dbReference>
<evidence type="ECO:0000256" key="2">
    <source>
        <dbReference type="ARBA" id="ARBA00006012"/>
    </source>
</evidence>
<dbReference type="GO" id="GO:0140359">
    <property type="term" value="F:ABC-type transporter activity"/>
    <property type="evidence" value="ECO:0007669"/>
    <property type="project" value="InterPro"/>
</dbReference>
<evidence type="ECO:0000256" key="7">
    <source>
        <dbReference type="ARBA" id="ARBA00022989"/>
    </source>
</evidence>
<evidence type="ECO:0000256" key="3">
    <source>
        <dbReference type="ARBA" id="ARBA00022448"/>
    </source>
</evidence>